<name>A0A6L3NAX3_9BURK</name>
<gene>
    <name evidence="3" type="ORF">F7R13_26720</name>
</gene>
<dbReference type="EMBL" id="VZOL01000569">
    <property type="protein sequence ID" value="KAB0653025.1"/>
    <property type="molecule type" value="Genomic_DNA"/>
</dbReference>
<dbReference type="RefSeq" id="WP_151006513.1">
    <property type="nucleotide sequence ID" value="NZ_LPLZ01000022.1"/>
</dbReference>
<sequence length="90" mass="9298">MRPFSSANTGARPQRCQSPRGLAPTFPTGSTAAGGIAFACAIADVGGFAFACFIGWLRDTLDAISAGPHGFVACMPIPRALAYPAKLLNR</sequence>
<keyword evidence="2" id="KW-0812">Transmembrane</keyword>
<evidence type="ECO:0000256" key="2">
    <source>
        <dbReference type="SAM" id="Phobius"/>
    </source>
</evidence>
<keyword evidence="2" id="KW-1133">Transmembrane helix</keyword>
<protein>
    <submittedName>
        <fullName evidence="3">Uncharacterized protein</fullName>
    </submittedName>
</protein>
<keyword evidence="2" id="KW-0472">Membrane</keyword>
<feature type="region of interest" description="Disordered" evidence="1">
    <location>
        <begin position="1"/>
        <end position="23"/>
    </location>
</feature>
<proteinExistence type="predicted"/>
<feature type="compositionally biased region" description="Polar residues" evidence="1">
    <location>
        <begin position="1"/>
        <end position="17"/>
    </location>
</feature>
<comment type="caution">
    <text evidence="3">The sequence shown here is derived from an EMBL/GenBank/DDBJ whole genome shotgun (WGS) entry which is preliminary data.</text>
</comment>
<evidence type="ECO:0000313" key="3">
    <source>
        <dbReference type="EMBL" id="KAB0653025.1"/>
    </source>
</evidence>
<reference evidence="3 4" key="1">
    <citation type="submission" date="2019-09" db="EMBL/GenBank/DDBJ databases">
        <title>Draft genome sequences of 48 bacterial type strains from the CCUG.</title>
        <authorList>
            <person name="Tunovic T."/>
            <person name="Pineiro-Iglesias B."/>
            <person name="Unosson C."/>
            <person name="Inganas E."/>
            <person name="Ohlen M."/>
            <person name="Cardew S."/>
            <person name="Jensie-Markopoulos S."/>
            <person name="Salva-Serra F."/>
            <person name="Jaen-Luchoro D."/>
            <person name="Karlsson R."/>
            <person name="Svensson-Stadler L."/>
            <person name="Chun J."/>
            <person name="Moore E."/>
        </authorList>
    </citation>
    <scope>NUCLEOTIDE SEQUENCE [LARGE SCALE GENOMIC DNA]</scope>
    <source>
        <strain evidence="3 4">CCUG 65687</strain>
    </source>
</reference>
<accession>A0A6L3NAX3</accession>
<evidence type="ECO:0000313" key="4">
    <source>
        <dbReference type="Proteomes" id="UP000473571"/>
    </source>
</evidence>
<feature type="transmembrane region" description="Helical" evidence="2">
    <location>
        <begin position="32"/>
        <end position="57"/>
    </location>
</feature>
<dbReference type="AlphaFoldDB" id="A0A6L3NAX3"/>
<organism evidence="3 4">
    <name type="scientific">Burkholderia territorii</name>
    <dbReference type="NCBI Taxonomy" id="1503055"/>
    <lineage>
        <taxon>Bacteria</taxon>
        <taxon>Pseudomonadati</taxon>
        <taxon>Pseudomonadota</taxon>
        <taxon>Betaproteobacteria</taxon>
        <taxon>Burkholderiales</taxon>
        <taxon>Burkholderiaceae</taxon>
        <taxon>Burkholderia</taxon>
        <taxon>Burkholderia cepacia complex</taxon>
    </lineage>
</organism>
<dbReference type="Proteomes" id="UP000473571">
    <property type="component" value="Unassembled WGS sequence"/>
</dbReference>
<evidence type="ECO:0000256" key="1">
    <source>
        <dbReference type="SAM" id="MobiDB-lite"/>
    </source>
</evidence>